<sequence>TNKTDTVTTTSSFSVNFSKDQGVSGSYTYSKTDIKTITDWEVNDVSGNAAQWQYASNTVYDGMNTDSYDPGAWSNFYWNPRPPNNLSIKNLEYNVKSIWNSNAVSADTVNIGGTDSAWYTDAFEVNAPYYPPPDDAGSCRVFSCKCTEEFCGVRVYMARHNNKQPWGIPVNLAAVVPVPTKSLTFSPNPAVAGQTVTGTLTLSAPTPVPAQVLVSSDKPGITPEHDTYTIPANEDTLTFKVFTGDEGCEPESASIKTFYADGQNQSLSIKPPSNCL</sequence>
<accession>A0A6J4NQZ2</accession>
<name>A0A6J4NQZ2_9CHLR</name>
<dbReference type="AlphaFoldDB" id="A0A6J4NQZ2"/>
<reference evidence="1" key="1">
    <citation type="submission" date="2020-02" db="EMBL/GenBank/DDBJ databases">
        <authorList>
            <person name="Meier V. D."/>
        </authorList>
    </citation>
    <scope>NUCLEOTIDE SEQUENCE</scope>
    <source>
        <strain evidence="1">AVDCRST_MAG93</strain>
    </source>
</reference>
<organism evidence="1">
    <name type="scientific">uncultured Chloroflexia bacterium</name>
    <dbReference type="NCBI Taxonomy" id="1672391"/>
    <lineage>
        <taxon>Bacteria</taxon>
        <taxon>Bacillati</taxon>
        <taxon>Chloroflexota</taxon>
        <taxon>Chloroflexia</taxon>
        <taxon>environmental samples</taxon>
    </lineage>
</organism>
<dbReference type="EMBL" id="CADCTR010003272">
    <property type="protein sequence ID" value="CAA9391357.1"/>
    <property type="molecule type" value="Genomic_DNA"/>
</dbReference>
<protein>
    <submittedName>
        <fullName evidence="1">Uncharacterized protein</fullName>
    </submittedName>
</protein>
<proteinExistence type="predicted"/>
<feature type="non-terminal residue" evidence="1">
    <location>
        <position position="1"/>
    </location>
</feature>
<gene>
    <name evidence="1" type="ORF">AVDCRST_MAG93-9749</name>
</gene>
<evidence type="ECO:0000313" key="1">
    <source>
        <dbReference type="EMBL" id="CAA9391357.1"/>
    </source>
</evidence>